<evidence type="ECO:0000313" key="2">
    <source>
        <dbReference type="EMBL" id="SER86824.1"/>
    </source>
</evidence>
<keyword evidence="1" id="KW-0472">Membrane</keyword>
<feature type="transmembrane region" description="Helical" evidence="1">
    <location>
        <begin position="80"/>
        <end position="100"/>
    </location>
</feature>
<evidence type="ECO:0000313" key="3">
    <source>
        <dbReference type="Proteomes" id="UP000199114"/>
    </source>
</evidence>
<keyword evidence="1" id="KW-1133">Transmembrane helix</keyword>
<organism evidence="2 3">
    <name type="scientific">Natrinema salaciae</name>
    <dbReference type="NCBI Taxonomy" id="1186196"/>
    <lineage>
        <taxon>Archaea</taxon>
        <taxon>Methanobacteriati</taxon>
        <taxon>Methanobacteriota</taxon>
        <taxon>Stenosarchaea group</taxon>
        <taxon>Halobacteria</taxon>
        <taxon>Halobacteriales</taxon>
        <taxon>Natrialbaceae</taxon>
        <taxon>Natrinema</taxon>
    </lineage>
</organism>
<dbReference type="RefSeq" id="WP_090622988.1">
    <property type="nucleotide sequence ID" value="NZ_FOFD01000009.1"/>
</dbReference>
<dbReference type="STRING" id="1186196.SAMN04489841_4753"/>
<gene>
    <name evidence="2" type="ORF">SAMN04489841_4753</name>
</gene>
<keyword evidence="1" id="KW-0812">Transmembrane</keyword>
<name>A0A1H9SPL1_9EURY</name>
<accession>A0A1H9SPL1</accession>
<proteinExistence type="predicted"/>
<sequence>MVRVFGGVFLILHGVVHVWYVVLSQGWVEVEDQMGWNGHSWLLSSLLSEGTILSLASVAYVAVTVGFVLGGLGYAFDRSWWPPVVVGSAILSTLVLLAMWDGGFDLLVEKGAAGVLINLALVLLVYGAE</sequence>
<dbReference type="EMBL" id="FOFD01000009">
    <property type="protein sequence ID" value="SER86824.1"/>
    <property type="molecule type" value="Genomic_DNA"/>
</dbReference>
<protein>
    <submittedName>
        <fullName evidence="2">Uncharacterized protein</fullName>
    </submittedName>
</protein>
<keyword evidence="3" id="KW-1185">Reference proteome</keyword>
<feature type="transmembrane region" description="Helical" evidence="1">
    <location>
        <begin position="7"/>
        <end position="28"/>
    </location>
</feature>
<feature type="transmembrane region" description="Helical" evidence="1">
    <location>
        <begin position="52"/>
        <end position="73"/>
    </location>
</feature>
<dbReference type="AlphaFoldDB" id="A0A1H9SPL1"/>
<reference evidence="3" key="1">
    <citation type="submission" date="2016-10" db="EMBL/GenBank/DDBJ databases">
        <authorList>
            <person name="Varghese N."/>
            <person name="Submissions S."/>
        </authorList>
    </citation>
    <scope>NUCLEOTIDE SEQUENCE [LARGE SCALE GENOMIC DNA]</scope>
    <source>
        <strain evidence="3">DSM 25055</strain>
    </source>
</reference>
<evidence type="ECO:0000256" key="1">
    <source>
        <dbReference type="SAM" id="Phobius"/>
    </source>
</evidence>
<dbReference type="OrthoDB" id="350978at2157"/>
<dbReference type="Proteomes" id="UP000199114">
    <property type="component" value="Unassembled WGS sequence"/>
</dbReference>
<feature type="transmembrane region" description="Helical" evidence="1">
    <location>
        <begin position="112"/>
        <end position="128"/>
    </location>
</feature>